<sequence length="757" mass="80509">MRYWNIPILALLMLTLSIASARADFLVIRVLLNDGSNATTGYPGGEGGYPGGIGPMGPGGIGPMGPGGFGPMGPGGFGPMGPGGIGPMGPGGSGYPPGGFGPMGPGGGRGGDSGGAGILGVAPGGSGYPGAEGGGRGGRGPGGPGMGAPGLGGPGMGAPGMIGPGMGGPGLPGGQGGTDAKPKLKFDPRTMLMAVVRLKAAPTTSVLGGQPFLQVQHDFDGKTYIYKDSSILVDAVKRKSINDVWRERFILLERNRVPAKIFEEAEWTLRNGLIEESGRLLTELSKMLPTARDKMNPRQIAAAEAFEKLKPELDKPSADDTATVDEWMARLNYRQAARSEHYVMLHNGESAQSPEVTRKLDMLEENRKLFYYWFALNGRALPVNSTKLLTVQTERMNDFNDAQLALGADALTTDAFLALRQNIVVFAPHRLDYAYQNFMQVTRKIEQDGWQLSNLLKGEVPRTSGGQKSTGELVARAQTLALMERALIQESEQSSVSHEGSRQLLVAAGLMPRFVDAPEWLRFGSAAFFEAPKGPFPSETSAVKVAFWRTPASPSWAYAKYFNDLDQAKKWGKTPSELLRETLTDAIFRRARAGLSTTEQRYENREKALKKRDDDQALSRTLAWSLAYYLMKDQPAKLDALVQELRGLPRDLDFDDESKVLIFARAMGFAPNDKVDPVGMRNFAEGWFRFMRTQQAPVVDVVLDDSLVTNPSSNPNGGYPGGPGGSPAGPPGSPGGPGFPGGPGAGGAALPGGRGGR</sequence>
<dbReference type="InParanoid" id="A0A6C2YIQ9"/>
<dbReference type="Pfam" id="PF07607">
    <property type="entry name" value="DUF1570"/>
    <property type="match status" value="1"/>
</dbReference>
<keyword evidence="4" id="KW-1185">Reference proteome</keyword>
<dbReference type="InterPro" id="IPR011464">
    <property type="entry name" value="DUF1570"/>
</dbReference>
<dbReference type="EMBL" id="LR593887">
    <property type="protein sequence ID" value="VTR98352.1"/>
    <property type="molecule type" value="Genomic_DNA"/>
</dbReference>
<evidence type="ECO:0000259" key="2">
    <source>
        <dbReference type="Pfam" id="PF07607"/>
    </source>
</evidence>
<gene>
    <name evidence="3" type="ORF">GMBLW1_25400</name>
</gene>
<organism evidence="3">
    <name type="scientific">Tuwongella immobilis</name>
    <dbReference type="NCBI Taxonomy" id="692036"/>
    <lineage>
        <taxon>Bacteria</taxon>
        <taxon>Pseudomonadati</taxon>
        <taxon>Planctomycetota</taxon>
        <taxon>Planctomycetia</taxon>
        <taxon>Gemmatales</taxon>
        <taxon>Gemmataceae</taxon>
        <taxon>Tuwongella</taxon>
    </lineage>
</organism>
<evidence type="ECO:0000313" key="4">
    <source>
        <dbReference type="Proteomes" id="UP000464378"/>
    </source>
</evidence>
<dbReference type="AlphaFoldDB" id="A0A6C2YIQ9"/>
<feature type="compositionally biased region" description="Gly residues" evidence="1">
    <location>
        <begin position="718"/>
        <end position="727"/>
    </location>
</feature>
<accession>A0A6C2YIQ9</accession>
<dbReference type="KEGG" id="tim:GMBLW1_25400"/>
<feature type="region of interest" description="Disordered" evidence="1">
    <location>
        <begin position="104"/>
        <end position="180"/>
    </location>
</feature>
<dbReference type="Proteomes" id="UP000464378">
    <property type="component" value="Chromosome"/>
</dbReference>
<dbReference type="RefSeq" id="WP_162656627.1">
    <property type="nucleotide sequence ID" value="NZ_LR593887.1"/>
</dbReference>
<feature type="compositionally biased region" description="Gly residues" evidence="1">
    <location>
        <begin position="735"/>
        <end position="757"/>
    </location>
</feature>
<feature type="compositionally biased region" description="Gly residues" evidence="1">
    <location>
        <begin position="104"/>
        <end position="177"/>
    </location>
</feature>
<feature type="region of interest" description="Disordered" evidence="1">
    <location>
        <begin position="709"/>
        <end position="757"/>
    </location>
</feature>
<proteinExistence type="predicted"/>
<feature type="domain" description="DUF1570" evidence="2">
    <location>
        <begin position="494"/>
        <end position="535"/>
    </location>
</feature>
<protein>
    <submittedName>
        <fullName evidence="3">: DUF1570</fullName>
    </submittedName>
</protein>
<dbReference type="EMBL" id="LR586016">
    <property type="protein sequence ID" value="VIP01420.1"/>
    <property type="molecule type" value="Genomic_DNA"/>
</dbReference>
<evidence type="ECO:0000313" key="3">
    <source>
        <dbReference type="EMBL" id="VIP01420.1"/>
    </source>
</evidence>
<reference evidence="3" key="1">
    <citation type="submission" date="2019-04" db="EMBL/GenBank/DDBJ databases">
        <authorList>
            <consortium name="Science for Life Laboratories"/>
        </authorList>
    </citation>
    <scope>NUCLEOTIDE SEQUENCE</scope>
    <source>
        <strain evidence="3">MBLW1</strain>
    </source>
</reference>
<name>A0A6C2YIQ9_9BACT</name>
<evidence type="ECO:0000256" key="1">
    <source>
        <dbReference type="SAM" id="MobiDB-lite"/>
    </source>
</evidence>